<name>A0ABP8H136_9BACT</name>
<sequence length="177" mass="20338">MIEALYLESVRTRFAEEKSLGGRTMQQLTAEQLLWQPNEASNSIALIVQHLHGNMLSRWTNFLTEDGEKEWRQRDAEFEPRALTADEVLALWEEGWSVLFAALDALRAEDLVRRIHIRAQPLTVVDAINRQLAHYSYHVGQIVTLGKWLRGNNWNSLSIARGQSRQFTETLKSGLPQ</sequence>
<dbReference type="InterPro" id="IPR034660">
    <property type="entry name" value="DinB/YfiT-like"/>
</dbReference>
<protein>
    <submittedName>
        <fullName evidence="1">DUF1572 domain-containing protein</fullName>
    </submittedName>
</protein>
<reference evidence="2" key="1">
    <citation type="journal article" date="2019" name="Int. J. Syst. Evol. Microbiol.">
        <title>The Global Catalogue of Microorganisms (GCM) 10K type strain sequencing project: providing services to taxonomists for standard genome sequencing and annotation.</title>
        <authorList>
            <consortium name="The Broad Institute Genomics Platform"/>
            <consortium name="The Broad Institute Genome Sequencing Center for Infectious Disease"/>
            <person name="Wu L."/>
            <person name="Ma J."/>
        </authorList>
    </citation>
    <scope>NUCLEOTIDE SEQUENCE [LARGE SCALE GENOMIC DNA]</scope>
    <source>
        <strain evidence="2">JCM 17919</strain>
    </source>
</reference>
<comment type="caution">
    <text evidence="1">The sequence shown here is derived from an EMBL/GenBank/DDBJ whole genome shotgun (WGS) entry which is preliminary data.</text>
</comment>
<dbReference type="Proteomes" id="UP001501725">
    <property type="component" value="Unassembled WGS sequence"/>
</dbReference>
<organism evidence="1 2">
    <name type="scientific">Flaviaesturariibacter amylovorans</name>
    <dbReference type="NCBI Taxonomy" id="1084520"/>
    <lineage>
        <taxon>Bacteria</taxon>
        <taxon>Pseudomonadati</taxon>
        <taxon>Bacteroidota</taxon>
        <taxon>Chitinophagia</taxon>
        <taxon>Chitinophagales</taxon>
        <taxon>Chitinophagaceae</taxon>
        <taxon>Flaviaestuariibacter</taxon>
    </lineage>
</organism>
<dbReference type="EMBL" id="BAABGY010000007">
    <property type="protein sequence ID" value="GAA4332888.1"/>
    <property type="molecule type" value="Genomic_DNA"/>
</dbReference>
<evidence type="ECO:0000313" key="2">
    <source>
        <dbReference type="Proteomes" id="UP001501725"/>
    </source>
</evidence>
<dbReference type="RefSeq" id="WP_345256161.1">
    <property type="nucleotide sequence ID" value="NZ_BAABGY010000007.1"/>
</dbReference>
<gene>
    <name evidence="1" type="ORF">GCM10023184_25780</name>
</gene>
<dbReference type="InterPro" id="IPR011466">
    <property type="entry name" value="DUF1572"/>
</dbReference>
<proteinExistence type="predicted"/>
<dbReference type="Pfam" id="PF07609">
    <property type="entry name" value="DUF1572"/>
    <property type="match status" value="1"/>
</dbReference>
<accession>A0ABP8H136</accession>
<evidence type="ECO:0000313" key="1">
    <source>
        <dbReference type="EMBL" id="GAA4332888.1"/>
    </source>
</evidence>
<dbReference type="SUPFAM" id="SSF109854">
    <property type="entry name" value="DinB/YfiT-like putative metalloenzymes"/>
    <property type="match status" value="1"/>
</dbReference>
<dbReference type="Gene3D" id="1.20.120.450">
    <property type="entry name" value="dinb family like domain"/>
    <property type="match status" value="1"/>
</dbReference>
<keyword evidence="2" id="KW-1185">Reference proteome</keyword>